<dbReference type="GO" id="GO:0006627">
    <property type="term" value="P:protein processing involved in protein targeting to mitochondrion"/>
    <property type="evidence" value="ECO:0007669"/>
    <property type="project" value="TreeGrafter"/>
</dbReference>
<comment type="subcellular location">
    <subcellularLocation>
        <location evidence="1">Mitochondrion inner membrane</location>
    </subcellularLocation>
</comment>
<dbReference type="AlphaFoldDB" id="A0A7R9CT79"/>
<keyword evidence="6" id="KW-0472">Membrane</keyword>
<dbReference type="FunFam" id="2.10.109.10:FF:000019">
    <property type="entry name" value="Mitochondrial inner membrane protease subunit"/>
    <property type="match status" value="1"/>
</dbReference>
<evidence type="ECO:0000256" key="5">
    <source>
        <dbReference type="ARBA" id="ARBA00023128"/>
    </source>
</evidence>
<evidence type="ECO:0000256" key="2">
    <source>
        <dbReference type="ARBA" id="ARBA00011805"/>
    </source>
</evidence>
<feature type="domain" description="Peptidase S26" evidence="9">
    <location>
        <begin position="24"/>
        <end position="98"/>
    </location>
</feature>
<reference evidence="10" key="1">
    <citation type="submission" date="2020-11" db="EMBL/GenBank/DDBJ databases">
        <authorList>
            <person name="Tran Van P."/>
        </authorList>
    </citation>
    <scope>NUCLEOTIDE SEQUENCE</scope>
</reference>
<evidence type="ECO:0000256" key="7">
    <source>
        <dbReference type="ARBA" id="ARBA00038445"/>
    </source>
</evidence>
<dbReference type="PANTHER" id="PTHR12383">
    <property type="entry name" value="PROTEASE FAMILY S26 MITOCHONDRIAL INNER MEMBRANE PROTEASE-RELATED"/>
    <property type="match status" value="1"/>
</dbReference>
<dbReference type="InterPro" id="IPR000223">
    <property type="entry name" value="Pept_S26A_signal_pept_1"/>
</dbReference>
<proteinExistence type="inferred from homology"/>
<evidence type="ECO:0000256" key="6">
    <source>
        <dbReference type="ARBA" id="ARBA00023136"/>
    </source>
</evidence>
<dbReference type="EMBL" id="OD001092">
    <property type="protein sequence ID" value="CAD7400579.1"/>
    <property type="molecule type" value="Genomic_DNA"/>
</dbReference>
<accession>A0A7R9CT79</accession>
<keyword evidence="4" id="KW-0378">Hydrolase</keyword>
<keyword evidence="5" id="KW-0496">Mitochondrion</keyword>
<dbReference type="InterPro" id="IPR019533">
    <property type="entry name" value="Peptidase_S26"/>
</dbReference>
<feature type="active site" evidence="8">
    <location>
        <position position="88"/>
    </location>
</feature>
<dbReference type="Gene3D" id="2.10.109.10">
    <property type="entry name" value="Umud Fragment, subunit A"/>
    <property type="match status" value="1"/>
</dbReference>
<dbReference type="SUPFAM" id="SSF51306">
    <property type="entry name" value="LexA/Signal peptidase"/>
    <property type="match status" value="1"/>
</dbReference>
<dbReference type="PRINTS" id="PR00727">
    <property type="entry name" value="LEADERPTASE"/>
</dbReference>
<evidence type="ECO:0000259" key="9">
    <source>
        <dbReference type="Pfam" id="PF10502"/>
    </source>
</evidence>
<dbReference type="GO" id="GO:0042720">
    <property type="term" value="C:mitochondrial inner membrane peptidase complex"/>
    <property type="evidence" value="ECO:0007669"/>
    <property type="project" value="TreeGrafter"/>
</dbReference>
<feature type="active site" evidence="8">
    <location>
        <position position="45"/>
    </location>
</feature>
<keyword evidence="3" id="KW-0999">Mitochondrion inner membrane</keyword>
<evidence type="ECO:0000256" key="3">
    <source>
        <dbReference type="ARBA" id="ARBA00022792"/>
    </source>
</evidence>
<name>A0A7R9CT79_TIMPO</name>
<comment type="subunit">
    <text evidence="2">Heterodimer of 2 subunits, IMMPL1 and IMMPL2.</text>
</comment>
<protein>
    <recommendedName>
        <fullName evidence="9">Peptidase S26 domain-containing protein</fullName>
    </recommendedName>
</protein>
<feature type="domain" description="Peptidase S26" evidence="9">
    <location>
        <begin position="105"/>
        <end position="145"/>
    </location>
</feature>
<evidence type="ECO:0000313" key="10">
    <source>
        <dbReference type="EMBL" id="CAD7400579.1"/>
    </source>
</evidence>
<dbReference type="CDD" id="cd06530">
    <property type="entry name" value="S26_SPase_I"/>
    <property type="match status" value="1"/>
</dbReference>
<evidence type="ECO:0000256" key="1">
    <source>
        <dbReference type="ARBA" id="ARBA00004273"/>
    </source>
</evidence>
<sequence length="162" mass="18033">MTYTQQFRKRAAKLAGLVGYVIQYGCITHCVFEYVGDFVVCTGPSMEPTIVTNNVLLAEHITPRLHQVKKGDIVIATSPTNPRIHICKRVTGLPGDKIFSGFSYKVIPRGHVWLEGDNHRNSSDSRTFGPVPQGLIRGRALCKVWPPQDVQLLTDKGDCDVR</sequence>
<organism evidence="10">
    <name type="scientific">Timema poppense</name>
    <name type="common">Walking stick</name>
    <dbReference type="NCBI Taxonomy" id="170557"/>
    <lineage>
        <taxon>Eukaryota</taxon>
        <taxon>Metazoa</taxon>
        <taxon>Ecdysozoa</taxon>
        <taxon>Arthropoda</taxon>
        <taxon>Hexapoda</taxon>
        <taxon>Insecta</taxon>
        <taxon>Pterygota</taxon>
        <taxon>Neoptera</taxon>
        <taxon>Polyneoptera</taxon>
        <taxon>Phasmatodea</taxon>
        <taxon>Timematodea</taxon>
        <taxon>Timematoidea</taxon>
        <taxon>Timematidae</taxon>
        <taxon>Timema</taxon>
    </lineage>
</organism>
<dbReference type="GO" id="GO:0004252">
    <property type="term" value="F:serine-type endopeptidase activity"/>
    <property type="evidence" value="ECO:0007669"/>
    <property type="project" value="InterPro"/>
</dbReference>
<evidence type="ECO:0000256" key="8">
    <source>
        <dbReference type="PIRSR" id="PIRSR600223-1"/>
    </source>
</evidence>
<dbReference type="Pfam" id="PF10502">
    <property type="entry name" value="Peptidase_S26"/>
    <property type="match status" value="2"/>
</dbReference>
<dbReference type="InterPro" id="IPR052064">
    <property type="entry name" value="Mito_IMP1_subunit"/>
</dbReference>
<dbReference type="InterPro" id="IPR036286">
    <property type="entry name" value="LexA/Signal_pep-like_sf"/>
</dbReference>
<gene>
    <name evidence="10" type="ORF">TPSB3V08_LOCUS2681</name>
</gene>
<evidence type="ECO:0000256" key="4">
    <source>
        <dbReference type="ARBA" id="ARBA00022801"/>
    </source>
</evidence>
<comment type="similarity">
    <text evidence="7">Belongs to the peptidase S26 family. IMP1 subfamily.</text>
</comment>
<dbReference type="GO" id="GO:0006465">
    <property type="term" value="P:signal peptide processing"/>
    <property type="evidence" value="ECO:0007669"/>
    <property type="project" value="InterPro"/>
</dbReference>
<dbReference type="PANTHER" id="PTHR12383:SF16">
    <property type="entry name" value="MITOCHONDRIAL INNER MEMBRANE PROTEASE SUBUNIT 1"/>
    <property type="match status" value="1"/>
</dbReference>